<dbReference type="InterPro" id="IPR011990">
    <property type="entry name" value="TPR-like_helical_dom_sf"/>
</dbReference>
<evidence type="ECO:0000256" key="3">
    <source>
        <dbReference type="ARBA" id="ARBA00022737"/>
    </source>
</evidence>
<dbReference type="InterPro" id="IPR019734">
    <property type="entry name" value="TPR_rpt"/>
</dbReference>
<protein>
    <recommendedName>
        <fullName evidence="9">Sperm-associated antigen 1</fullName>
    </recommendedName>
</protein>
<keyword evidence="2" id="KW-0963">Cytoplasm</keyword>
<dbReference type="PROSITE" id="PS50005">
    <property type="entry name" value="TPR"/>
    <property type="match status" value="2"/>
</dbReference>
<proteinExistence type="predicted"/>
<dbReference type="Proteomes" id="UP001153712">
    <property type="component" value="Chromosome 2"/>
</dbReference>
<feature type="coiled-coil region" evidence="6">
    <location>
        <begin position="171"/>
        <end position="211"/>
    </location>
</feature>
<dbReference type="Gene3D" id="1.25.40.10">
    <property type="entry name" value="Tetratricopeptide repeat domain"/>
    <property type="match status" value="1"/>
</dbReference>
<comment type="subcellular location">
    <subcellularLocation>
        <location evidence="1">Cytoplasm</location>
    </subcellularLocation>
</comment>
<dbReference type="GO" id="GO:0005739">
    <property type="term" value="C:mitochondrion"/>
    <property type="evidence" value="ECO:0007669"/>
    <property type="project" value="TreeGrafter"/>
</dbReference>
<evidence type="ECO:0000313" key="8">
    <source>
        <dbReference type="Proteomes" id="UP001153712"/>
    </source>
</evidence>
<dbReference type="GO" id="GO:0005829">
    <property type="term" value="C:cytosol"/>
    <property type="evidence" value="ECO:0007669"/>
    <property type="project" value="TreeGrafter"/>
</dbReference>
<dbReference type="PANTHER" id="PTHR45984">
    <property type="entry name" value="RNA (RNA) POLYMERASE II ASSOCIATED PROTEIN HOMOLOG"/>
    <property type="match status" value="1"/>
</dbReference>
<keyword evidence="6" id="KW-0175">Coiled coil</keyword>
<evidence type="ECO:0008006" key="9">
    <source>
        <dbReference type="Google" id="ProtNLM"/>
    </source>
</evidence>
<dbReference type="EMBL" id="OU900095">
    <property type="protein sequence ID" value="CAG9858507.1"/>
    <property type="molecule type" value="Genomic_DNA"/>
</dbReference>
<evidence type="ECO:0000256" key="4">
    <source>
        <dbReference type="ARBA" id="ARBA00022803"/>
    </source>
</evidence>
<dbReference type="InterPro" id="IPR051982">
    <property type="entry name" value="CiliaryAsmbly_MitoImport"/>
</dbReference>
<dbReference type="AlphaFoldDB" id="A0A9N9TLB4"/>
<organism evidence="7 8">
    <name type="scientific">Phyllotreta striolata</name>
    <name type="common">Striped flea beetle</name>
    <name type="synonym">Crioceris striolata</name>
    <dbReference type="NCBI Taxonomy" id="444603"/>
    <lineage>
        <taxon>Eukaryota</taxon>
        <taxon>Metazoa</taxon>
        <taxon>Ecdysozoa</taxon>
        <taxon>Arthropoda</taxon>
        <taxon>Hexapoda</taxon>
        <taxon>Insecta</taxon>
        <taxon>Pterygota</taxon>
        <taxon>Neoptera</taxon>
        <taxon>Endopterygota</taxon>
        <taxon>Coleoptera</taxon>
        <taxon>Polyphaga</taxon>
        <taxon>Cucujiformia</taxon>
        <taxon>Chrysomeloidea</taxon>
        <taxon>Chrysomelidae</taxon>
        <taxon>Galerucinae</taxon>
        <taxon>Alticini</taxon>
        <taxon>Phyllotreta</taxon>
    </lineage>
</organism>
<feature type="coiled-coil region" evidence="6">
    <location>
        <begin position="286"/>
        <end position="322"/>
    </location>
</feature>
<evidence type="ECO:0000256" key="6">
    <source>
        <dbReference type="SAM" id="Coils"/>
    </source>
</evidence>
<dbReference type="Pfam" id="PF00515">
    <property type="entry name" value="TPR_1"/>
    <property type="match status" value="1"/>
</dbReference>
<keyword evidence="3" id="KW-0677">Repeat</keyword>
<sequence length="359" mass="42041">MPLDDLSKLVDHSDPRNIPSTETLLSKYNIPITHFDFDYVKTCNDGRELEKMLQILRSGEEGYYPDLAKCTEDRLRVVKPKSKHLKEQVRVLRKNELNKEEVNEINSDLEHFVSDVNKKDKELDSRKCKKTFCDVEVRRCKTEIVEENNKVNDKRIAATDYSSWDKYDPDTELLKMDIEDEKEKKTALEEKEKKEKELKQLKEKSGKTKAKKSVTFNQFATEAEAIFHSEREREKGNEFFRAGDFEDALHCYSNSIRMKTSVNNLNNRAVTYLKLKKYEEALKDCNKVLTIDKENIKANIRKAEALKKLQRYEEAMDAIELAIQKDPNNPASQELADAIRKKCCREVQNTRMKIIEIEE</sequence>
<dbReference type="SMART" id="SM00028">
    <property type="entry name" value="TPR"/>
    <property type="match status" value="3"/>
</dbReference>
<reference evidence="7" key="1">
    <citation type="submission" date="2022-01" db="EMBL/GenBank/DDBJ databases">
        <authorList>
            <person name="King R."/>
        </authorList>
    </citation>
    <scope>NUCLEOTIDE SEQUENCE</scope>
</reference>
<feature type="repeat" description="TPR" evidence="5">
    <location>
        <begin position="296"/>
        <end position="329"/>
    </location>
</feature>
<accession>A0A9N9TLB4</accession>
<keyword evidence="4 5" id="KW-0802">TPR repeat</keyword>
<dbReference type="SUPFAM" id="SSF48452">
    <property type="entry name" value="TPR-like"/>
    <property type="match status" value="1"/>
</dbReference>
<evidence type="ECO:0000256" key="5">
    <source>
        <dbReference type="PROSITE-ProRule" id="PRU00339"/>
    </source>
</evidence>
<name>A0A9N9TLB4_PHYSR</name>
<keyword evidence="8" id="KW-1185">Reference proteome</keyword>
<dbReference type="GO" id="GO:0031072">
    <property type="term" value="F:heat shock protein binding"/>
    <property type="evidence" value="ECO:0007669"/>
    <property type="project" value="TreeGrafter"/>
</dbReference>
<dbReference type="PANTHER" id="PTHR45984:SF1">
    <property type="entry name" value="SPAG1 AXONEMAL DYNEIN ASSEMBLY FACTOR"/>
    <property type="match status" value="1"/>
</dbReference>
<evidence type="ECO:0000256" key="2">
    <source>
        <dbReference type="ARBA" id="ARBA00022490"/>
    </source>
</evidence>
<gene>
    <name evidence="7" type="ORF">PHYEVI_LOCUS4896</name>
</gene>
<evidence type="ECO:0000256" key="1">
    <source>
        <dbReference type="ARBA" id="ARBA00004496"/>
    </source>
</evidence>
<evidence type="ECO:0000313" key="7">
    <source>
        <dbReference type="EMBL" id="CAG9858507.1"/>
    </source>
</evidence>
<dbReference type="Pfam" id="PF13181">
    <property type="entry name" value="TPR_8"/>
    <property type="match status" value="1"/>
</dbReference>
<dbReference type="GO" id="GO:0006626">
    <property type="term" value="P:protein targeting to mitochondrion"/>
    <property type="evidence" value="ECO:0007669"/>
    <property type="project" value="TreeGrafter"/>
</dbReference>
<dbReference type="OrthoDB" id="2942533at2759"/>
<feature type="repeat" description="TPR" evidence="5">
    <location>
        <begin position="262"/>
        <end position="295"/>
    </location>
</feature>